<comment type="subcellular location">
    <subcellularLocation>
        <location evidence="1">Cell membrane</location>
        <topology evidence="1">Multi-pass membrane protein</topology>
    </subcellularLocation>
</comment>
<evidence type="ECO:0000313" key="9">
    <source>
        <dbReference type="Proteomes" id="UP000185812"/>
    </source>
</evidence>
<proteinExistence type="predicted"/>
<reference evidence="9" key="1">
    <citation type="submission" date="2016-11" db="EMBL/GenBank/DDBJ databases">
        <authorList>
            <person name="Varghese N."/>
            <person name="Submissions S."/>
        </authorList>
    </citation>
    <scope>NUCLEOTIDE SEQUENCE [LARGE SCALE GENOMIC DNA]</scope>
    <source>
        <strain evidence="9">DSM 22212</strain>
    </source>
</reference>
<name>A0A1M6WH58_9BACT</name>
<evidence type="ECO:0000256" key="2">
    <source>
        <dbReference type="ARBA" id="ARBA00022475"/>
    </source>
</evidence>
<feature type="domain" description="VTT" evidence="7">
    <location>
        <begin position="36"/>
        <end position="161"/>
    </location>
</feature>
<dbReference type="RefSeq" id="WP_072716143.1">
    <property type="nucleotide sequence ID" value="NZ_FRAU01000008.1"/>
</dbReference>
<dbReference type="EMBL" id="FRAU01000008">
    <property type="protein sequence ID" value="SHK93057.1"/>
    <property type="molecule type" value="Genomic_DNA"/>
</dbReference>
<accession>A0A1M6WH58</accession>
<dbReference type="Pfam" id="PF09335">
    <property type="entry name" value="VTT_dom"/>
    <property type="match status" value="1"/>
</dbReference>
<dbReference type="OrthoDB" id="9813426at2"/>
<feature type="transmembrane region" description="Helical" evidence="6">
    <location>
        <begin position="176"/>
        <end position="197"/>
    </location>
</feature>
<dbReference type="InterPro" id="IPR032816">
    <property type="entry name" value="VTT_dom"/>
</dbReference>
<evidence type="ECO:0000256" key="6">
    <source>
        <dbReference type="SAM" id="Phobius"/>
    </source>
</evidence>
<organism evidence="8 9">
    <name type="scientific">Rhodothermus profundi</name>
    <dbReference type="NCBI Taxonomy" id="633813"/>
    <lineage>
        <taxon>Bacteria</taxon>
        <taxon>Pseudomonadati</taxon>
        <taxon>Rhodothermota</taxon>
        <taxon>Rhodothermia</taxon>
        <taxon>Rhodothermales</taxon>
        <taxon>Rhodothermaceae</taxon>
        <taxon>Rhodothermus</taxon>
    </lineage>
</organism>
<dbReference type="InterPro" id="IPR051311">
    <property type="entry name" value="DedA_domain"/>
</dbReference>
<keyword evidence="2" id="KW-1003">Cell membrane</keyword>
<sequence>MDWLADLTQWALQVPPLWVYVALLVIAYGENVVPPIPGDLFVVFCGYLAGRSTLELWLVILLSTLGGAAGFMTMYAVGYRIGAAVLDPDRLRWLPKRRIYQVQRWMRRWGYGIVAANRFLSGARSVISLTVGMAHMHPGKTALLATLSAFVWTTLIASLGYAVGENWPVVRQYLQVYGWVVLGVLGLLALGLGIRFWRRRAQKARVS</sequence>
<dbReference type="STRING" id="633813.SAMN04488087_2330"/>
<keyword evidence="5 6" id="KW-0472">Membrane</keyword>
<feature type="transmembrane region" description="Helical" evidence="6">
    <location>
        <begin position="143"/>
        <end position="164"/>
    </location>
</feature>
<keyword evidence="9" id="KW-1185">Reference proteome</keyword>
<gene>
    <name evidence="8" type="ORF">SAMN04488087_2330</name>
</gene>
<dbReference type="GO" id="GO:0005886">
    <property type="term" value="C:plasma membrane"/>
    <property type="evidence" value="ECO:0007669"/>
    <property type="project" value="UniProtKB-SubCell"/>
</dbReference>
<evidence type="ECO:0000256" key="3">
    <source>
        <dbReference type="ARBA" id="ARBA00022692"/>
    </source>
</evidence>
<evidence type="ECO:0000256" key="4">
    <source>
        <dbReference type="ARBA" id="ARBA00022989"/>
    </source>
</evidence>
<dbReference type="PANTHER" id="PTHR42709:SF6">
    <property type="entry name" value="UNDECAPRENYL PHOSPHATE TRANSPORTER A"/>
    <property type="match status" value="1"/>
</dbReference>
<evidence type="ECO:0000313" key="8">
    <source>
        <dbReference type="EMBL" id="SHK93057.1"/>
    </source>
</evidence>
<evidence type="ECO:0000256" key="5">
    <source>
        <dbReference type="ARBA" id="ARBA00023136"/>
    </source>
</evidence>
<keyword evidence="4 6" id="KW-1133">Transmembrane helix</keyword>
<keyword evidence="3 6" id="KW-0812">Transmembrane</keyword>
<feature type="transmembrane region" description="Helical" evidence="6">
    <location>
        <begin position="56"/>
        <end position="77"/>
    </location>
</feature>
<dbReference type="AlphaFoldDB" id="A0A1M6WH58"/>
<protein>
    <submittedName>
        <fullName evidence="8">Membrane protein DedA, SNARE-associated domain</fullName>
    </submittedName>
</protein>
<dbReference type="Proteomes" id="UP000185812">
    <property type="component" value="Unassembled WGS sequence"/>
</dbReference>
<evidence type="ECO:0000259" key="7">
    <source>
        <dbReference type="Pfam" id="PF09335"/>
    </source>
</evidence>
<evidence type="ECO:0000256" key="1">
    <source>
        <dbReference type="ARBA" id="ARBA00004651"/>
    </source>
</evidence>
<dbReference type="PANTHER" id="PTHR42709">
    <property type="entry name" value="ALKALINE PHOSPHATASE LIKE PROTEIN"/>
    <property type="match status" value="1"/>
</dbReference>